<dbReference type="GO" id="GO:0003697">
    <property type="term" value="F:single-stranded DNA binding"/>
    <property type="evidence" value="ECO:0007669"/>
    <property type="project" value="TreeGrafter"/>
</dbReference>
<dbReference type="PANTHER" id="PTHR15361:SF5">
    <property type="entry name" value="C3H1-TYPE DOMAIN-CONTAINING PROTEIN"/>
    <property type="match status" value="1"/>
</dbReference>
<feature type="compositionally biased region" description="Basic and acidic residues" evidence="1">
    <location>
        <begin position="852"/>
        <end position="867"/>
    </location>
</feature>
<evidence type="ECO:0000313" key="3">
    <source>
        <dbReference type="Proteomes" id="UP000274429"/>
    </source>
</evidence>
<evidence type="ECO:0000256" key="1">
    <source>
        <dbReference type="SAM" id="MobiDB-lite"/>
    </source>
</evidence>
<dbReference type="CDD" id="cd00882">
    <property type="entry name" value="Ras_like_GTPase"/>
    <property type="match status" value="1"/>
</dbReference>
<reference evidence="2 3" key="2">
    <citation type="submission" date="2018-11" db="EMBL/GenBank/DDBJ databases">
        <authorList>
            <consortium name="Pathogen Informatics"/>
        </authorList>
    </citation>
    <scope>NUCLEOTIDE SEQUENCE [LARGE SCALE GENOMIC DNA]</scope>
</reference>
<accession>A0A0R3WI11</accession>
<dbReference type="PANTHER" id="PTHR15361">
    <property type="entry name" value="RAD51/NUKS-INTERACTING PROTEIN"/>
    <property type="match status" value="1"/>
</dbReference>
<feature type="compositionally biased region" description="Basic and acidic residues" evidence="1">
    <location>
        <begin position="809"/>
        <end position="823"/>
    </location>
</feature>
<organism evidence="4">
    <name type="scientific">Hydatigena taeniaeformis</name>
    <name type="common">Feline tapeworm</name>
    <name type="synonym">Taenia taeniaeformis</name>
    <dbReference type="NCBI Taxonomy" id="6205"/>
    <lineage>
        <taxon>Eukaryota</taxon>
        <taxon>Metazoa</taxon>
        <taxon>Spiralia</taxon>
        <taxon>Lophotrochozoa</taxon>
        <taxon>Platyhelminthes</taxon>
        <taxon>Cestoda</taxon>
        <taxon>Eucestoda</taxon>
        <taxon>Cyclophyllidea</taxon>
        <taxon>Taeniidae</taxon>
        <taxon>Hydatigera</taxon>
    </lineage>
</organism>
<dbReference type="GO" id="GO:0036297">
    <property type="term" value="P:interstrand cross-link repair"/>
    <property type="evidence" value="ECO:0007669"/>
    <property type="project" value="TreeGrafter"/>
</dbReference>
<evidence type="ECO:0000313" key="2">
    <source>
        <dbReference type="EMBL" id="VDM16071.1"/>
    </source>
</evidence>
<evidence type="ECO:0000313" key="4">
    <source>
        <dbReference type="WBParaSite" id="TTAC_0000020501-mRNA-1"/>
    </source>
</evidence>
<feature type="region of interest" description="Disordered" evidence="1">
    <location>
        <begin position="809"/>
        <end position="867"/>
    </location>
</feature>
<dbReference type="Proteomes" id="UP000274429">
    <property type="component" value="Unassembled WGS sequence"/>
</dbReference>
<sequence>MAKKEKKEKKEKKQKKEKKEKKEKKSKKDKKEKEHTSSSDKKCERTIQRLNVAICGHPDVVEMYMFKNNELNVPIDDYQVNIDPDPATNSDGQVTDRDADLFLCVYDVRKPASVDFLKAKVLPGVKELNKAMAVAGLGLEYRMGGNTDIISSGTATALAKQYGCKGTELISCEGDQLAAGTYSLYVATHPEMFNKESDEVDEDGVKHLTLQRFNSSLPMPRKGKSKKENNDKSSFHEQTLRLHIAVCGEPQVIDLFTRKRSDLNVLVDKYQVSIYVDPGNDESGKMVAKDSDFFLCVYDICNRKSVDFLKNKVLDEVKDLKKPMGVAGLGLEYRTNGGKELVEVGTAAALAKKYGCKGAELISCDGKEKKTKEKKQKAEKKSKTDKGEKNGKLNGCTKKFNSETIRFCVAVCGDPQVVDLFIKKNGELNAAVDKIRVILDADAGNDTNGKVIIRGADFYLCVYDVRDRRTVEFLKTKVMPEVRALNKKIAIAGLGLECRGSGGKNEAEIGTAAQLARLYGCKGTELICCDGQQLAAGTFSLYTAACPEKFKDIRQFGMDQTEGETSKKDKFKKNGELNVKVDKYQVSINAAPGNDWNGKLFGVEADLMLCVYDICNRETVEFLRYKVLPYVKALNKKMAIAGLGLECRGGGRWNETGVGTAAQLARYYNCGSTELICCDGTNELNFDVDEYRVNFNIYPGNTDDGQLNSGDADFFLCVYDVRNSDTVDFLRQIILPKVKALNKGMAVAGLGLEYRNDENSKLITADTVSKLISQFGCKGAELVYCDKKQMGAGAFALYAAANPEEFLETTKKDDEYKEKDDGKKMKKKKKREKKDEKEKKEKREKEKKKKKDEHGKEKIPKKEKNKE</sequence>
<feature type="compositionally biased region" description="Basic and acidic residues" evidence="1">
    <location>
        <begin position="833"/>
        <end position="844"/>
    </location>
</feature>
<protein>
    <submittedName>
        <fullName evidence="4">ILEI domain-containing protein</fullName>
    </submittedName>
</protein>
<reference evidence="4" key="1">
    <citation type="submission" date="2017-02" db="UniProtKB">
        <authorList>
            <consortium name="WormBaseParasite"/>
        </authorList>
    </citation>
    <scope>IDENTIFICATION</scope>
</reference>
<gene>
    <name evidence="2" type="ORF">TTAC_LOCUS206</name>
</gene>
<feature type="region of interest" description="Disordered" evidence="1">
    <location>
        <begin position="1"/>
        <end position="42"/>
    </location>
</feature>
<feature type="compositionally biased region" description="Basic and acidic residues" evidence="1">
    <location>
        <begin position="29"/>
        <end position="42"/>
    </location>
</feature>
<dbReference type="OrthoDB" id="6266220at2759"/>
<dbReference type="AlphaFoldDB" id="A0A0R3WI11"/>
<name>A0A0R3WI11_HYDTA</name>
<feature type="compositionally biased region" description="Basic residues" evidence="1">
    <location>
        <begin position="1"/>
        <end position="28"/>
    </location>
</feature>
<dbReference type="GO" id="GO:0003690">
    <property type="term" value="F:double-stranded DNA binding"/>
    <property type="evidence" value="ECO:0007669"/>
    <property type="project" value="TreeGrafter"/>
</dbReference>
<dbReference type="STRING" id="6205.A0A0R3WI11"/>
<dbReference type="WBParaSite" id="TTAC_0000020501-mRNA-1">
    <property type="protein sequence ID" value="TTAC_0000020501-mRNA-1"/>
    <property type="gene ID" value="TTAC_0000020501"/>
</dbReference>
<proteinExistence type="predicted"/>
<keyword evidence="3" id="KW-1185">Reference proteome</keyword>
<dbReference type="GO" id="GO:0000724">
    <property type="term" value="P:double-strand break repair via homologous recombination"/>
    <property type="evidence" value="ECO:0007669"/>
    <property type="project" value="TreeGrafter"/>
</dbReference>
<dbReference type="InterPro" id="IPR052003">
    <property type="entry name" value="HR_DNA-Binding_Protein"/>
</dbReference>
<dbReference type="EMBL" id="UYWX01000013">
    <property type="protein sequence ID" value="VDM16071.1"/>
    <property type="molecule type" value="Genomic_DNA"/>
</dbReference>